<dbReference type="Proteomes" id="UP001148662">
    <property type="component" value="Unassembled WGS sequence"/>
</dbReference>
<accession>A0ACC1T3N0</accession>
<evidence type="ECO:0000313" key="2">
    <source>
        <dbReference type="Proteomes" id="UP001148662"/>
    </source>
</evidence>
<keyword evidence="2" id="KW-1185">Reference proteome</keyword>
<comment type="caution">
    <text evidence="1">The sequence shown here is derived from an EMBL/GenBank/DDBJ whole genome shotgun (WGS) entry which is preliminary data.</text>
</comment>
<gene>
    <name evidence="1" type="ORF">NM688_g4083</name>
</gene>
<protein>
    <submittedName>
        <fullName evidence="1">Uncharacterized protein</fullName>
    </submittedName>
</protein>
<sequence length="493" mass="54764">MCSNELDSIENYRAQALAHIRRESLDLYNRLHSIAEDVQFVTSVAEAYPDLPILPNLRCGAWYVDPNIAAKEAAYFKSTDGHFNNWSFNLRRPNLHLLPVVVEHHGFILVDSTRAGKRMPDALSKTVPIWCAVVNRAVKATFSKDASWDIALYTPPGTVSAQEHAQIEARLDGWADHLVNSSYVLPNLECPLRPLWITPATSAYPQLPPARERQFFAVICLSASKQLEEGLERRSNGFSYVQGSGDDHELWGMGLTPEIFWTHKDAILSADRTEIEDLVSELVAQRSIETRSEWSTLPSPIKKANSLLLISRIDDLPSTLPSSLPDSEDAVAYVLISERSQAHFALGDNSRDPENRSRDVLYTELAEGKKGQMQFLGSVLPQALPFIDAQLSKGVRVCVCCGNGKDASVGVALTALQMYFDDDGEFVPPGEARNALEGTANKKSLSTRLQWIITSRPQANPSRATLKRVNEFLLTPPSLRRRHDANTPPIPIS</sequence>
<organism evidence="1 2">
    <name type="scientific">Phlebia brevispora</name>
    <dbReference type="NCBI Taxonomy" id="194682"/>
    <lineage>
        <taxon>Eukaryota</taxon>
        <taxon>Fungi</taxon>
        <taxon>Dikarya</taxon>
        <taxon>Basidiomycota</taxon>
        <taxon>Agaricomycotina</taxon>
        <taxon>Agaricomycetes</taxon>
        <taxon>Polyporales</taxon>
        <taxon>Meruliaceae</taxon>
        <taxon>Phlebia</taxon>
    </lineage>
</organism>
<evidence type="ECO:0000313" key="1">
    <source>
        <dbReference type="EMBL" id="KAJ3552576.1"/>
    </source>
</evidence>
<dbReference type="EMBL" id="JANHOG010000644">
    <property type="protein sequence ID" value="KAJ3552576.1"/>
    <property type="molecule type" value="Genomic_DNA"/>
</dbReference>
<name>A0ACC1T3N0_9APHY</name>
<proteinExistence type="predicted"/>
<reference evidence="1" key="1">
    <citation type="submission" date="2022-07" db="EMBL/GenBank/DDBJ databases">
        <title>Genome Sequence of Phlebia brevispora.</title>
        <authorList>
            <person name="Buettner E."/>
        </authorList>
    </citation>
    <scope>NUCLEOTIDE SEQUENCE</scope>
    <source>
        <strain evidence="1">MPL23</strain>
    </source>
</reference>